<dbReference type="InterPro" id="IPR011234">
    <property type="entry name" value="Fumarylacetoacetase-like_C"/>
</dbReference>
<comment type="caution">
    <text evidence="3">The sequence shown here is derived from an EMBL/GenBank/DDBJ whole genome shotgun (WGS) entry which is preliminary data.</text>
</comment>
<gene>
    <name evidence="3" type="ORF">GCM10011611_62470</name>
</gene>
<dbReference type="GO" id="GO:0008684">
    <property type="term" value="F:2-oxopent-4-enoate hydratase activity"/>
    <property type="evidence" value="ECO:0007669"/>
    <property type="project" value="TreeGrafter"/>
</dbReference>
<organism evidence="3 4">
    <name type="scientific">Aliidongia dinghuensis</name>
    <dbReference type="NCBI Taxonomy" id="1867774"/>
    <lineage>
        <taxon>Bacteria</taxon>
        <taxon>Pseudomonadati</taxon>
        <taxon>Pseudomonadota</taxon>
        <taxon>Alphaproteobacteria</taxon>
        <taxon>Rhodospirillales</taxon>
        <taxon>Dongiaceae</taxon>
        <taxon>Aliidongia</taxon>
    </lineage>
</organism>
<sequence length="250" mass="26558">MPPPLPDIRALAVRQWRDYQRRTPGTYFGEGHAPLHLSDAYRLQREVVRLRQTAGDSTIGYKIGCIGPGIVEQFGMAGPIRGYLYKSEMHPSGAMLAHADYANLAIEGEMAVAIGPGETIVGAFPVIELHHFVFRGASKTLVELVANNGLNAGAVLPHDPALPLERWAGSQALTIRINGDAVASGGLWSMPGGAVEAVAWLGAHLKEWGLHLAPGDLVLTGTPLGLHPVRPGDAVAVSVDGTTFVECRIV</sequence>
<keyword evidence="1" id="KW-0456">Lyase</keyword>
<evidence type="ECO:0000259" key="2">
    <source>
        <dbReference type="Pfam" id="PF01557"/>
    </source>
</evidence>
<reference evidence="3" key="1">
    <citation type="journal article" date="2014" name="Int. J. Syst. Evol. Microbiol.">
        <title>Complete genome sequence of Corynebacterium casei LMG S-19264T (=DSM 44701T), isolated from a smear-ripened cheese.</title>
        <authorList>
            <consortium name="US DOE Joint Genome Institute (JGI-PGF)"/>
            <person name="Walter F."/>
            <person name="Albersmeier A."/>
            <person name="Kalinowski J."/>
            <person name="Ruckert C."/>
        </authorList>
    </citation>
    <scope>NUCLEOTIDE SEQUENCE</scope>
    <source>
        <strain evidence="3">CGMCC 1.15725</strain>
    </source>
</reference>
<evidence type="ECO:0000256" key="1">
    <source>
        <dbReference type="ARBA" id="ARBA00023239"/>
    </source>
</evidence>
<dbReference type="InterPro" id="IPR050772">
    <property type="entry name" value="Hydratase-Decarb/MhpD_sf"/>
</dbReference>
<dbReference type="AlphaFoldDB" id="A0A8J2Z1V9"/>
<protein>
    <submittedName>
        <fullName evidence="3">Hydratase</fullName>
    </submittedName>
</protein>
<evidence type="ECO:0000313" key="4">
    <source>
        <dbReference type="Proteomes" id="UP000646365"/>
    </source>
</evidence>
<keyword evidence="4" id="KW-1185">Reference proteome</keyword>
<dbReference type="SUPFAM" id="SSF56529">
    <property type="entry name" value="FAH"/>
    <property type="match status" value="1"/>
</dbReference>
<proteinExistence type="predicted"/>
<dbReference type="RefSeq" id="WP_189052121.1">
    <property type="nucleotide sequence ID" value="NZ_BMJQ01000025.1"/>
</dbReference>
<dbReference type="GO" id="GO:0005737">
    <property type="term" value="C:cytoplasm"/>
    <property type="evidence" value="ECO:0007669"/>
    <property type="project" value="TreeGrafter"/>
</dbReference>
<dbReference type="PANTHER" id="PTHR30143:SF0">
    <property type="entry name" value="2-KETO-4-PENTENOATE HYDRATASE"/>
    <property type="match status" value="1"/>
</dbReference>
<reference evidence="3" key="2">
    <citation type="submission" date="2020-09" db="EMBL/GenBank/DDBJ databases">
        <authorList>
            <person name="Sun Q."/>
            <person name="Zhou Y."/>
        </authorList>
    </citation>
    <scope>NUCLEOTIDE SEQUENCE</scope>
    <source>
        <strain evidence="3">CGMCC 1.15725</strain>
    </source>
</reference>
<dbReference type="InterPro" id="IPR036663">
    <property type="entry name" value="Fumarylacetoacetase_C_sf"/>
</dbReference>
<dbReference type="Gene3D" id="3.90.850.10">
    <property type="entry name" value="Fumarylacetoacetase-like, C-terminal domain"/>
    <property type="match status" value="1"/>
</dbReference>
<name>A0A8J2Z1V9_9PROT</name>
<dbReference type="Proteomes" id="UP000646365">
    <property type="component" value="Unassembled WGS sequence"/>
</dbReference>
<dbReference type="PANTHER" id="PTHR30143">
    <property type="entry name" value="ACID HYDRATASE"/>
    <property type="match status" value="1"/>
</dbReference>
<evidence type="ECO:0000313" key="3">
    <source>
        <dbReference type="EMBL" id="GGF47532.1"/>
    </source>
</evidence>
<dbReference type="Pfam" id="PF01557">
    <property type="entry name" value="FAA_hydrolase"/>
    <property type="match status" value="1"/>
</dbReference>
<feature type="domain" description="Fumarylacetoacetase-like C-terminal" evidence="2">
    <location>
        <begin position="170"/>
        <end position="249"/>
    </location>
</feature>
<accession>A0A8J2Z1V9</accession>
<dbReference type="EMBL" id="BMJQ01000025">
    <property type="protein sequence ID" value="GGF47532.1"/>
    <property type="molecule type" value="Genomic_DNA"/>
</dbReference>